<dbReference type="SUPFAM" id="SSF48371">
    <property type="entry name" value="ARM repeat"/>
    <property type="match status" value="1"/>
</dbReference>
<dbReference type="EMBL" id="CAXAMM010042607">
    <property type="protein sequence ID" value="CAK9105744.1"/>
    <property type="molecule type" value="Genomic_DNA"/>
</dbReference>
<proteinExistence type="predicted"/>
<dbReference type="Gene3D" id="1.25.10.10">
    <property type="entry name" value="Leucine-rich Repeat Variant"/>
    <property type="match status" value="3"/>
</dbReference>
<dbReference type="InterPro" id="IPR016024">
    <property type="entry name" value="ARM-type_fold"/>
</dbReference>
<evidence type="ECO:0008006" key="3">
    <source>
        <dbReference type="Google" id="ProtNLM"/>
    </source>
</evidence>
<organism evidence="1 2">
    <name type="scientific">Durusdinium trenchii</name>
    <dbReference type="NCBI Taxonomy" id="1381693"/>
    <lineage>
        <taxon>Eukaryota</taxon>
        <taxon>Sar</taxon>
        <taxon>Alveolata</taxon>
        <taxon>Dinophyceae</taxon>
        <taxon>Suessiales</taxon>
        <taxon>Symbiodiniaceae</taxon>
        <taxon>Durusdinium</taxon>
    </lineage>
</organism>
<evidence type="ECO:0000313" key="1">
    <source>
        <dbReference type="EMBL" id="CAK9105744.1"/>
    </source>
</evidence>
<protein>
    <recommendedName>
        <fullName evidence="3">HEAT repeat domain-containing protein</fullName>
    </recommendedName>
</protein>
<evidence type="ECO:0000313" key="2">
    <source>
        <dbReference type="Proteomes" id="UP001642464"/>
    </source>
</evidence>
<accession>A0ABP0S087</accession>
<reference evidence="1 2" key="1">
    <citation type="submission" date="2024-02" db="EMBL/GenBank/DDBJ databases">
        <authorList>
            <person name="Chen Y."/>
            <person name="Shah S."/>
            <person name="Dougan E. K."/>
            <person name="Thang M."/>
            <person name="Chan C."/>
        </authorList>
    </citation>
    <scope>NUCLEOTIDE SEQUENCE [LARGE SCALE GENOMIC DNA]</scope>
</reference>
<dbReference type="Proteomes" id="UP001642464">
    <property type="component" value="Unassembled WGS sequence"/>
</dbReference>
<dbReference type="InterPro" id="IPR011989">
    <property type="entry name" value="ARM-like"/>
</dbReference>
<keyword evidence="2" id="KW-1185">Reference proteome</keyword>
<comment type="caution">
    <text evidence="1">The sequence shown here is derived from an EMBL/GenBank/DDBJ whole genome shotgun (WGS) entry which is preliminary data.</text>
</comment>
<name>A0ABP0S087_9DINO</name>
<gene>
    <name evidence="1" type="ORF">SCF082_LOCUS49273</name>
</gene>
<sequence>MKSADPQEIKSIIQGLASRDEGERNSVAWKLQRAADADELVVAELVRHLCDEHPPVRRSAQRTLREVVPQSCDVVLPLLLSRTGTANAGGRMEVLKALEHFAERGDARVTKAMLARLADAEASVRAQALSSLAVCAEEDDDRVLTQVLERLEDVDEHVRGAVAKALPSVASRGNHQVMRCLARLCRNEKPPPQRETLKEAACRALATFAPGDAEAISLVGECIHEDYPQASIAALKALLLLVPSGDHHGLDTVAGALRHPDLQLREMATHVLERLAASPHAAGHIAGPTSSCFEGVWSGGTIRGSKIFWNCDDLITDVQLKGPSILSTLCVDKQGRQMNCWARLVHPELLRWDFGEEWLREDVAEKDSTAGLPTLSLAAMQTEEASVVPMSDVSLCTSKLRRRSDVDHSVGN</sequence>